<feature type="compositionally biased region" description="Polar residues" evidence="1">
    <location>
        <begin position="26"/>
        <end position="37"/>
    </location>
</feature>
<name>A0A0L0HI57_SPIPD</name>
<feature type="region of interest" description="Disordered" evidence="1">
    <location>
        <begin position="99"/>
        <end position="127"/>
    </location>
</feature>
<dbReference type="InParanoid" id="A0A0L0HI57"/>
<dbReference type="RefSeq" id="XP_016608802.1">
    <property type="nucleotide sequence ID" value="XM_016752125.1"/>
</dbReference>
<feature type="region of interest" description="Disordered" evidence="1">
    <location>
        <begin position="1"/>
        <end position="38"/>
    </location>
</feature>
<dbReference type="GeneID" id="27687361"/>
<evidence type="ECO:0000313" key="2">
    <source>
        <dbReference type="EMBL" id="KND00763.1"/>
    </source>
</evidence>
<feature type="compositionally biased region" description="Polar residues" evidence="1">
    <location>
        <begin position="196"/>
        <end position="208"/>
    </location>
</feature>
<dbReference type="OrthoDB" id="2143435at2759"/>
<protein>
    <submittedName>
        <fullName evidence="2">Uncharacterized protein</fullName>
    </submittedName>
</protein>
<evidence type="ECO:0000313" key="3">
    <source>
        <dbReference type="Proteomes" id="UP000053201"/>
    </source>
</evidence>
<keyword evidence="3" id="KW-1185">Reference proteome</keyword>
<dbReference type="VEuPathDB" id="FungiDB:SPPG_03876"/>
<proteinExistence type="predicted"/>
<feature type="compositionally biased region" description="Polar residues" evidence="1">
    <location>
        <begin position="116"/>
        <end position="126"/>
    </location>
</feature>
<evidence type="ECO:0000256" key="1">
    <source>
        <dbReference type="SAM" id="MobiDB-lite"/>
    </source>
</evidence>
<feature type="compositionally biased region" description="Polar residues" evidence="1">
    <location>
        <begin position="224"/>
        <end position="233"/>
    </location>
</feature>
<accession>A0A0L0HI57</accession>
<dbReference type="Proteomes" id="UP000053201">
    <property type="component" value="Unassembled WGS sequence"/>
</dbReference>
<gene>
    <name evidence="2" type="ORF">SPPG_03876</name>
</gene>
<feature type="region of interest" description="Disordered" evidence="1">
    <location>
        <begin position="166"/>
        <end position="233"/>
    </location>
</feature>
<dbReference type="AlphaFoldDB" id="A0A0L0HI57"/>
<organism evidence="2 3">
    <name type="scientific">Spizellomyces punctatus (strain DAOM BR117)</name>
    <dbReference type="NCBI Taxonomy" id="645134"/>
    <lineage>
        <taxon>Eukaryota</taxon>
        <taxon>Fungi</taxon>
        <taxon>Fungi incertae sedis</taxon>
        <taxon>Chytridiomycota</taxon>
        <taxon>Chytridiomycota incertae sedis</taxon>
        <taxon>Chytridiomycetes</taxon>
        <taxon>Spizellomycetales</taxon>
        <taxon>Spizellomycetaceae</taxon>
        <taxon>Spizellomyces</taxon>
    </lineage>
</organism>
<reference evidence="2 3" key="1">
    <citation type="submission" date="2009-08" db="EMBL/GenBank/DDBJ databases">
        <title>The Genome Sequence of Spizellomyces punctatus strain DAOM BR117.</title>
        <authorList>
            <consortium name="The Broad Institute Genome Sequencing Platform"/>
            <person name="Russ C."/>
            <person name="Cuomo C."/>
            <person name="Shea T."/>
            <person name="Young S.K."/>
            <person name="Zeng Q."/>
            <person name="Koehrsen M."/>
            <person name="Haas B."/>
            <person name="Borodovsky M."/>
            <person name="Guigo R."/>
            <person name="Alvarado L."/>
            <person name="Berlin A."/>
            <person name="Bochicchio J."/>
            <person name="Borenstein D."/>
            <person name="Chapman S."/>
            <person name="Chen Z."/>
            <person name="Engels R."/>
            <person name="Freedman E."/>
            <person name="Gellesch M."/>
            <person name="Goldberg J."/>
            <person name="Griggs A."/>
            <person name="Gujja S."/>
            <person name="Heiman D."/>
            <person name="Hepburn T."/>
            <person name="Howarth C."/>
            <person name="Jen D."/>
            <person name="Larson L."/>
            <person name="Lewis B."/>
            <person name="Mehta T."/>
            <person name="Park D."/>
            <person name="Pearson M."/>
            <person name="Roberts A."/>
            <person name="Saif S."/>
            <person name="Shenoy N."/>
            <person name="Sisk P."/>
            <person name="Stolte C."/>
            <person name="Sykes S."/>
            <person name="Thomson T."/>
            <person name="Walk T."/>
            <person name="White J."/>
            <person name="Yandava C."/>
            <person name="Burger G."/>
            <person name="Gray M.W."/>
            <person name="Holland P.W.H."/>
            <person name="King N."/>
            <person name="Lang F.B.F."/>
            <person name="Roger A.J."/>
            <person name="Ruiz-Trillo I."/>
            <person name="Lander E."/>
            <person name="Nusbaum C."/>
        </authorList>
    </citation>
    <scope>NUCLEOTIDE SEQUENCE [LARGE SCALE GENOMIC DNA]</scope>
    <source>
        <strain evidence="2 3">DAOM BR117</strain>
    </source>
</reference>
<sequence length="233" mass="25732">MLRTPWGQDEFEYPNQGKDERHTPVDSPSGNKTTGGRSQIVFGTYHEPIMSSYNSMTNTSHIGDGYAISNQADYLDRAASHRKRSLRDSYTDVFNVQAEEPSTSKQAGSRYRTDKNQSNVFGSSPPISAPVSRHYRLASDIFNLSGPGQPPFGAESNVDRLDETRALGRSGSGQGRASMMSHEEYTPSHPSAIKRNPSNSVLAPSSENYGPDALSKGRRHYPQQHHTSNIFHS</sequence>
<dbReference type="EMBL" id="KQ257455">
    <property type="protein sequence ID" value="KND00763.1"/>
    <property type="molecule type" value="Genomic_DNA"/>
</dbReference>